<evidence type="ECO:0000256" key="1">
    <source>
        <dbReference type="ARBA" id="ARBA00022729"/>
    </source>
</evidence>
<evidence type="ECO:0000313" key="3">
    <source>
        <dbReference type="EMBL" id="QTN00794.1"/>
    </source>
</evidence>
<dbReference type="InterPro" id="IPR039743">
    <property type="entry name" value="6GAL/EXGAL"/>
</dbReference>
<dbReference type="Proteomes" id="UP000665043">
    <property type="component" value="Chromosome"/>
</dbReference>
<reference evidence="3 4" key="1">
    <citation type="submission" date="2019-12" db="EMBL/GenBank/DDBJ databases">
        <title>The whole genome sequencing of a strain isolated from a Mars analog, Dalangtan Playa.</title>
        <authorList>
            <person name="Huang T."/>
        </authorList>
    </citation>
    <scope>NUCLEOTIDE SEQUENCE [LARGE SCALE GENOMIC DNA]</scope>
    <source>
        <strain evidence="3 4">DP4-553-S</strain>
    </source>
</reference>
<feature type="domain" description="CBM6" evidence="2">
    <location>
        <begin position="522"/>
        <end position="664"/>
    </location>
</feature>
<dbReference type="InterPro" id="IPR008979">
    <property type="entry name" value="Galactose-bd-like_sf"/>
</dbReference>
<dbReference type="Gene3D" id="2.60.120.260">
    <property type="entry name" value="Galactose-binding domain-like"/>
    <property type="match status" value="1"/>
</dbReference>
<dbReference type="SUPFAM" id="SSF51011">
    <property type="entry name" value="Glycosyl hydrolase domain"/>
    <property type="match status" value="1"/>
</dbReference>
<dbReference type="PANTHER" id="PTHR42767">
    <property type="entry name" value="ENDO-BETA-1,6-GALACTANASE"/>
    <property type="match status" value="1"/>
</dbReference>
<dbReference type="InterPro" id="IPR039514">
    <property type="entry name" value="6GAL-like"/>
</dbReference>
<dbReference type="PANTHER" id="PTHR42767:SF1">
    <property type="entry name" value="ENDO-BETA-1,6-GALACTANASE-LIKE DOMAIN-CONTAINING PROTEIN"/>
    <property type="match status" value="1"/>
</dbReference>
<sequence>MKKRRNGKVLSLLLIFALVIGSFGWQSTSLAKPKASTEPPVTVVDWDHELQEMDGFGGSFAFHKGGSIMRLEEPVRSKILDLLFSQENGIGLSIVRNMIGDGGIADWGNEHYDGPTDTILPSPDEYVWEDQEWDKEAFDQYQIWIMNEAKKRGVDTFLSTAWSAPAWMKQNGSVIDNGTAPNKLREDMYQEYADYLASYVEGYKEHFDLDITHISPSNEPDFSGGYSSSLWTPEELNTFVRDFMGPTFEERNIPADIVLGESVGFDEEFALPALNDPITNEYVDVVAAHGYSGLKSGGTEADPDSFTRSQELDKTIWQTEYMNQGEDKQTYEHNTITDGLRYANLIGNIFEDTGVSAYFWWWPAANNGADGSDLIRLVNDGSDQGIAPTENGQYRIFKRFYTFGNYSRFIQPGYQMIEADKHPAEEVMVTAYKDPETDNFTLVAVNNSEQDQEITFDLEGFPGDIEAVVPYRTSASENLEKLDAIETNDNQFSMELRGSSVTTFIPKQFELPALPDMKDVFSTYLAAENDGQSAGLQTMESKAGDKVITNVRDGSYINYTNVNFADGSASGQADKRGILSMNATVAPIAGGTIEVRLDDPENGKVVGTMEVPTNGNPNDWMTVSTMIDTNATDGANGFHDLYLVFTNDNHSNKKMFNVREFQFSDEVVE</sequence>
<proteinExistence type="predicted"/>
<evidence type="ECO:0000259" key="2">
    <source>
        <dbReference type="PROSITE" id="PS51175"/>
    </source>
</evidence>
<dbReference type="InterPro" id="IPR013780">
    <property type="entry name" value="Glyco_hydro_b"/>
</dbReference>
<dbReference type="InterPro" id="IPR017853">
    <property type="entry name" value="GH"/>
</dbReference>
<accession>A0ABX7VW79</accession>
<name>A0ABX7VW79_9BACI</name>
<dbReference type="InterPro" id="IPR006584">
    <property type="entry name" value="Cellulose-bd_IV"/>
</dbReference>
<dbReference type="SUPFAM" id="SSF51445">
    <property type="entry name" value="(Trans)glycosidases"/>
    <property type="match status" value="1"/>
</dbReference>
<protein>
    <submittedName>
        <fullName evidence="3">Carbohydrate-binding protein</fullName>
    </submittedName>
</protein>
<keyword evidence="4" id="KW-1185">Reference proteome</keyword>
<dbReference type="Gene3D" id="2.60.40.1180">
    <property type="entry name" value="Golgi alpha-mannosidase II"/>
    <property type="match status" value="1"/>
</dbReference>
<dbReference type="SUPFAM" id="SSF49785">
    <property type="entry name" value="Galactose-binding domain-like"/>
    <property type="match status" value="1"/>
</dbReference>
<dbReference type="Pfam" id="PF14587">
    <property type="entry name" value="Glyco_hydr_30_2"/>
    <property type="match status" value="1"/>
</dbReference>
<dbReference type="InterPro" id="IPR005084">
    <property type="entry name" value="CBM6"/>
</dbReference>
<dbReference type="SMART" id="SM00606">
    <property type="entry name" value="CBD_IV"/>
    <property type="match status" value="1"/>
</dbReference>
<dbReference type="Pfam" id="PF03422">
    <property type="entry name" value="CBM_6"/>
    <property type="match status" value="1"/>
</dbReference>
<gene>
    <name evidence="3" type="ORF">ERJ70_16805</name>
</gene>
<keyword evidence="1" id="KW-0732">Signal</keyword>
<dbReference type="PROSITE" id="PS51175">
    <property type="entry name" value="CBM6"/>
    <property type="match status" value="1"/>
</dbReference>
<dbReference type="Gene3D" id="3.20.20.80">
    <property type="entry name" value="Glycosidases"/>
    <property type="match status" value="1"/>
</dbReference>
<dbReference type="EMBL" id="CP046956">
    <property type="protein sequence ID" value="QTN00794.1"/>
    <property type="molecule type" value="Genomic_DNA"/>
</dbReference>
<dbReference type="CDD" id="cd04084">
    <property type="entry name" value="CBM6_xylanase-like"/>
    <property type="match status" value="1"/>
</dbReference>
<evidence type="ECO:0000313" key="4">
    <source>
        <dbReference type="Proteomes" id="UP000665043"/>
    </source>
</evidence>
<dbReference type="RefSeq" id="WP_209365928.1">
    <property type="nucleotide sequence ID" value="NZ_CP046956.1"/>
</dbReference>
<organism evidence="3 4">
    <name type="scientific">Sediminibacillus dalangtanensis</name>
    <dbReference type="NCBI Taxonomy" id="2729421"/>
    <lineage>
        <taxon>Bacteria</taxon>
        <taxon>Bacillati</taxon>
        <taxon>Bacillota</taxon>
        <taxon>Bacilli</taxon>
        <taxon>Bacillales</taxon>
        <taxon>Bacillaceae</taxon>
        <taxon>Sediminibacillus</taxon>
    </lineage>
</organism>